<protein>
    <submittedName>
        <fullName evidence="2">Uncharacterized protein</fullName>
    </submittedName>
</protein>
<feature type="region of interest" description="Disordered" evidence="1">
    <location>
        <begin position="99"/>
        <end position="146"/>
    </location>
</feature>
<name>A0A8H6JV30_9PEZI</name>
<feature type="compositionally biased region" description="Basic and acidic residues" evidence="1">
    <location>
        <begin position="136"/>
        <end position="146"/>
    </location>
</feature>
<dbReference type="Proteomes" id="UP000652219">
    <property type="component" value="Unassembled WGS sequence"/>
</dbReference>
<feature type="compositionally biased region" description="Polar residues" evidence="1">
    <location>
        <begin position="99"/>
        <end position="120"/>
    </location>
</feature>
<keyword evidence="3" id="KW-1185">Reference proteome</keyword>
<evidence type="ECO:0000313" key="2">
    <source>
        <dbReference type="EMBL" id="KAF6819538.1"/>
    </source>
</evidence>
<dbReference type="AlphaFoldDB" id="A0A8H6JV30"/>
<comment type="caution">
    <text evidence="2">The sequence shown here is derived from an EMBL/GenBank/DDBJ whole genome shotgun (WGS) entry which is preliminary data.</text>
</comment>
<evidence type="ECO:0000313" key="3">
    <source>
        <dbReference type="Proteomes" id="UP000652219"/>
    </source>
</evidence>
<reference evidence="2 3" key="1">
    <citation type="journal article" date="2020" name="Phytopathology">
        <title>Genome Sequence Resources of Colletotrichum truncatum, C. plurivorum, C. musicola, and C. sojae: Four Species Pathogenic to Soybean (Glycine max).</title>
        <authorList>
            <person name="Rogerio F."/>
            <person name="Boufleur T.R."/>
            <person name="Ciampi-Guillardi M."/>
            <person name="Sukno S.A."/>
            <person name="Thon M.R."/>
            <person name="Massola Junior N.S."/>
            <person name="Baroncelli R."/>
        </authorList>
    </citation>
    <scope>NUCLEOTIDE SEQUENCE [LARGE SCALE GENOMIC DNA]</scope>
    <source>
        <strain evidence="2 3">LFN0009</strain>
    </source>
</reference>
<evidence type="ECO:0000256" key="1">
    <source>
        <dbReference type="SAM" id="MobiDB-lite"/>
    </source>
</evidence>
<gene>
    <name evidence="2" type="ORF">CSOJ01_01281</name>
</gene>
<accession>A0A8H6JV30</accession>
<sequence length="146" mass="16034">MMSFRPWWGSRTPRIYCHNYHYYYMQGGLGAQIETNEAGDADANAGASSTSQPFCPHTPIPSGVATGTGVSFAWPAIVWALDDSMPPWRIVIWQPHGEVQSSCGSQSPPLNPQHRPTTHGTVDALPPPSPTRPMPARREAVLGRRR</sequence>
<dbReference type="EMBL" id="WIGN01000009">
    <property type="protein sequence ID" value="KAF6819538.1"/>
    <property type="molecule type" value="Genomic_DNA"/>
</dbReference>
<proteinExistence type="predicted"/>
<organism evidence="2 3">
    <name type="scientific">Colletotrichum sojae</name>
    <dbReference type="NCBI Taxonomy" id="2175907"/>
    <lineage>
        <taxon>Eukaryota</taxon>
        <taxon>Fungi</taxon>
        <taxon>Dikarya</taxon>
        <taxon>Ascomycota</taxon>
        <taxon>Pezizomycotina</taxon>
        <taxon>Sordariomycetes</taxon>
        <taxon>Hypocreomycetidae</taxon>
        <taxon>Glomerellales</taxon>
        <taxon>Glomerellaceae</taxon>
        <taxon>Colletotrichum</taxon>
        <taxon>Colletotrichum orchidearum species complex</taxon>
    </lineage>
</organism>